<keyword evidence="1" id="KW-0233">DNA recombination</keyword>
<evidence type="ECO:0000313" key="4">
    <source>
        <dbReference type="Proteomes" id="UP000005240"/>
    </source>
</evidence>
<dbReference type="GO" id="GO:0015074">
    <property type="term" value="P:DNA integration"/>
    <property type="evidence" value="ECO:0007669"/>
    <property type="project" value="InterPro"/>
</dbReference>
<proteinExistence type="predicted"/>
<dbReference type="InterPro" id="IPR011010">
    <property type="entry name" value="DNA_brk_join_enz"/>
</dbReference>
<dbReference type="GO" id="GO:0006310">
    <property type="term" value="P:DNA recombination"/>
    <property type="evidence" value="ECO:0007669"/>
    <property type="project" value="UniProtKB-KW"/>
</dbReference>
<dbReference type="AlphaFoldDB" id="A0A180G8D4"/>
<protein>
    <recommendedName>
        <fullName evidence="5">Tyr recombinase domain-containing protein</fullName>
    </recommendedName>
</protein>
<keyword evidence="4" id="KW-1185">Reference proteome</keyword>
<dbReference type="OrthoDB" id="2506750at2759"/>
<dbReference type="VEuPathDB" id="FungiDB:PTTG_06976"/>
<dbReference type="EnsemblFungi" id="PTTG_06976-t43_1">
    <property type="protein sequence ID" value="PTTG_06976-t43_1-p1"/>
    <property type="gene ID" value="PTTG_06976"/>
</dbReference>
<evidence type="ECO:0000313" key="3">
    <source>
        <dbReference type="EnsemblFungi" id="PTTG_06976-t43_1-p1"/>
    </source>
</evidence>
<dbReference type="GO" id="GO:0003677">
    <property type="term" value="F:DNA binding"/>
    <property type="evidence" value="ECO:0007669"/>
    <property type="project" value="InterPro"/>
</dbReference>
<reference evidence="2" key="2">
    <citation type="submission" date="2016-05" db="EMBL/GenBank/DDBJ databases">
        <title>Comparative analysis highlights variable genome content of wheat rusts and divergence of the mating loci.</title>
        <authorList>
            <person name="Cuomo C.A."/>
            <person name="Bakkeren G."/>
            <person name="Szabo L."/>
            <person name="Khalil H."/>
            <person name="Joly D."/>
            <person name="Goldberg J."/>
            <person name="Young S."/>
            <person name="Zeng Q."/>
            <person name="Fellers J."/>
        </authorList>
    </citation>
    <scope>NUCLEOTIDE SEQUENCE [LARGE SCALE GENOMIC DNA]</scope>
    <source>
        <strain evidence="2">1-1 BBBD Race 1</strain>
    </source>
</reference>
<evidence type="ECO:0000256" key="1">
    <source>
        <dbReference type="ARBA" id="ARBA00023172"/>
    </source>
</evidence>
<dbReference type="SUPFAM" id="SSF56349">
    <property type="entry name" value="DNA breaking-rejoining enzymes"/>
    <property type="match status" value="1"/>
</dbReference>
<dbReference type="InterPro" id="IPR013762">
    <property type="entry name" value="Integrase-like_cat_sf"/>
</dbReference>
<name>A0A180G8D4_PUCT1</name>
<evidence type="ECO:0000313" key="2">
    <source>
        <dbReference type="EMBL" id="OAV88931.1"/>
    </source>
</evidence>
<evidence type="ECO:0008006" key="5">
    <source>
        <dbReference type="Google" id="ProtNLM"/>
    </source>
</evidence>
<dbReference type="PANTHER" id="PTHR34605">
    <property type="entry name" value="PHAGE_INTEGRASE DOMAIN-CONTAINING PROTEIN"/>
    <property type="match status" value="1"/>
</dbReference>
<accession>A0A180G8D4</accession>
<dbReference type="PANTHER" id="PTHR34605:SF3">
    <property type="entry name" value="P CELL-TYPE AGGLUTINATION PROTEIN MAP4-LIKE-RELATED"/>
    <property type="match status" value="1"/>
</dbReference>
<organism evidence="2">
    <name type="scientific">Puccinia triticina (isolate 1-1 / race 1 (BBBD))</name>
    <name type="common">Brown leaf rust fungus</name>
    <dbReference type="NCBI Taxonomy" id="630390"/>
    <lineage>
        <taxon>Eukaryota</taxon>
        <taxon>Fungi</taxon>
        <taxon>Dikarya</taxon>
        <taxon>Basidiomycota</taxon>
        <taxon>Pucciniomycotina</taxon>
        <taxon>Pucciniomycetes</taxon>
        <taxon>Pucciniales</taxon>
        <taxon>Pucciniaceae</taxon>
        <taxon>Puccinia</taxon>
    </lineage>
</organism>
<gene>
    <name evidence="2" type="ORF">PTTG_06976</name>
</gene>
<sequence length="190" mass="20958">MRTTASPRDHMFTPSWPVVFYNTLDSQGGFAAARRRLWKNFKFNSNPKTIRSAKTASPGKPQLIVLSTQRGVLCPVKAVKRRLAKIGTARTSLFGYQLDGQRVHLTRRDAVSRIQQAVAAGGHDIVLGHSFRVGGASLRFALGTSTGDICSLGRWSSACYKLYIRPYSAEDTRRSKVILNNAACDGEELE</sequence>
<reference evidence="2" key="1">
    <citation type="submission" date="2009-11" db="EMBL/GenBank/DDBJ databases">
        <authorList>
            <consortium name="The Broad Institute Genome Sequencing Platform"/>
            <person name="Ward D."/>
            <person name="Feldgarden M."/>
            <person name="Earl A."/>
            <person name="Young S.K."/>
            <person name="Zeng Q."/>
            <person name="Koehrsen M."/>
            <person name="Alvarado L."/>
            <person name="Berlin A."/>
            <person name="Bochicchio J."/>
            <person name="Borenstein D."/>
            <person name="Chapman S.B."/>
            <person name="Chen Z."/>
            <person name="Engels R."/>
            <person name="Freedman E."/>
            <person name="Gellesch M."/>
            <person name="Goldberg J."/>
            <person name="Griggs A."/>
            <person name="Gujja S."/>
            <person name="Heilman E."/>
            <person name="Heiman D."/>
            <person name="Hepburn T."/>
            <person name="Howarth C."/>
            <person name="Jen D."/>
            <person name="Larson L."/>
            <person name="Lewis B."/>
            <person name="Mehta T."/>
            <person name="Park D."/>
            <person name="Pearson M."/>
            <person name="Roberts A."/>
            <person name="Saif S."/>
            <person name="Shea T."/>
            <person name="Shenoy N."/>
            <person name="Sisk P."/>
            <person name="Stolte C."/>
            <person name="Sykes S."/>
            <person name="Thomson T."/>
            <person name="Walk T."/>
            <person name="White J."/>
            <person name="Yandava C."/>
            <person name="Izard J."/>
            <person name="Baranova O.V."/>
            <person name="Blanton J.M."/>
            <person name="Tanner A.C."/>
            <person name="Dewhirst F.E."/>
            <person name="Haas B."/>
            <person name="Nusbaum C."/>
            <person name="Birren B."/>
        </authorList>
    </citation>
    <scope>NUCLEOTIDE SEQUENCE [LARGE SCALE GENOMIC DNA]</scope>
    <source>
        <strain evidence="2">1-1 BBBD Race 1</strain>
    </source>
</reference>
<dbReference type="Gene3D" id="1.10.443.10">
    <property type="entry name" value="Intergrase catalytic core"/>
    <property type="match status" value="1"/>
</dbReference>
<dbReference type="InterPro" id="IPR052925">
    <property type="entry name" value="Phage_Integrase-like_Recomb"/>
</dbReference>
<reference evidence="3 4" key="3">
    <citation type="journal article" date="2017" name="G3 (Bethesda)">
        <title>Comparative analysis highlights variable genome content of wheat rusts and divergence of the mating loci.</title>
        <authorList>
            <person name="Cuomo C.A."/>
            <person name="Bakkeren G."/>
            <person name="Khalil H.B."/>
            <person name="Panwar V."/>
            <person name="Joly D."/>
            <person name="Linning R."/>
            <person name="Sakthikumar S."/>
            <person name="Song X."/>
            <person name="Adiconis X."/>
            <person name="Fan L."/>
            <person name="Goldberg J.M."/>
            <person name="Levin J.Z."/>
            <person name="Young S."/>
            <person name="Zeng Q."/>
            <person name="Anikster Y."/>
            <person name="Bruce M."/>
            <person name="Wang M."/>
            <person name="Yin C."/>
            <person name="McCallum B."/>
            <person name="Szabo L.J."/>
            <person name="Hulbert S."/>
            <person name="Chen X."/>
            <person name="Fellers J.P."/>
        </authorList>
    </citation>
    <scope>NUCLEOTIDE SEQUENCE</scope>
    <source>
        <strain evidence="4">Isolate 1-1 / race 1 (BBBD)</strain>
        <strain evidence="3">isolate 1-1 / race 1 (BBBD)</strain>
    </source>
</reference>
<dbReference type="Proteomes" id="UP000005240">
    <property type="component" value="Unassembled WGS sequence"/>
</dbReference>
<reference evidence="3" key="4">
    <citation type="submission" date="2025-05" db="UniProtKB">
        <authorList>
            <consortium name="EnsemblFungi"/>
        </authorList>
    </citation>
    <scope>IDENTIFICATION</scope>
    <source>
        <strain evidence="3">isolate 1-1 / race 1 (BBBD)</strain>
    </source>
</reference>
<dbReference type="EMBL" id="ADAS02000147">
    <property type="protein sequence ID" value="OAV88931.1"/>
    <property type="molecule type" value="Genomic_DNA"/>
</dbReference>